<proteinExistence type="predicted"/>
<dbReference type="AlphaFoldDB" id="A0A6C0AYS2"/>
<accession>A0A6C0AYS2</accession>
<organism evidence="1">
    <name type="scientific">viral metagenome</name>
    <dbReference type="NCBI Taxonomy" id="1070528"/>
    <lineage>
        <taxon>unclassified sequences</taxon>
        <taxon>metagenomes</taxon>
        <taxon>organismal metagenomes</taxon>
    </lineage>
</organism>
<reference evidence="1" key="1">
    <citation type="journal article" date="2020" name="Nature">
        <title>Giant virus diversity and host interactions through global metagenomics.</title>
        <authorList>
            <person name="Schulz F."/>
            <person name="Roux S."/>
            <person name="Paez-Espino D."/>
            <person name="Jungbluth S."/>
            <person name="Walsh D.A."/>
            <person name="Denef V.J."/>
            <person name="McMahon K.D."/>
            <person name="Konstantinidis K.T."/>
            <person name="Eloe-Fadrosh E.A."/>
            <person name="Kyrpides N.C."/>
            <person name="Woyke T."/>
        </authorList>
    </citation>
    <scope>NUCLEOTIDE SEQUENCE</scope>
    <source>
        <strain evidence="1">GVMAG-M-3300009182-67</strain>
    </source>
</reference>
<evidence type="ECO:0000313" key="1">
    <source>
        <dbReference type="EMBL" id="QHS85002.1"/>
    </source>
</evidence>
<dbReference type="EMBL" id="MN739039">
    <property type="protein sequence ID" value="QHS85002.1"/>
    <property type="molecule type" value="Genomic_DNA"/>
</dbReference>
<name>A0A6C0AYS2_9ZZZZ</name>
<sequence>MLKALKDENTFLKATIIKLASRIAELERNAASVNKYL</sequence>
<protein>
    <submittedName>
        <fullName evidence="1">Uncharacterized protein</fullName>
    </submittedName>
</protein>